<feature type="compositionally biased region" description="Polar residues" evidence="2">
    <location>
        <begin position="241"/>
        <end position="257"/>
    </location>
</feature>
<name>A0A7S0BQL5_9RHOD</name>
<accession>A0A7S0BQL5</accession>
<proteinExistence type="predicted"/>
<keyword evidence="1" id="KW-0175">Coiled coil</keyword>
<reference evidence="3" key="1">
    <citation type="submission" date="2021-01" db="EMBL/GenBank/DDBJ databases">
        <authorList>
            <person name="Corre E."/>
            <person name="Pelletier E."/>
            <person name="Niang G."/>
            <person name="Scheremetjew M."/>
            <person name="Finn R."/>
            <person name="Kale V."/>
            <person name="Holt S."/>
            <person name="Cochrane G."/>
            <person name="Meng A."/>
            <person name="Brown T."/>
            <person name="Cohen L."/>
        </authorList>
    </citation>
    <scope>NUCLEOTIDE SEQUENCE</scope>
    <source>
        <strain evidence="3">UTEX LB 2760</strain>
    </source>
</reference>
<feature type="coiled-coil region" evidence="1">
    <location>
        <begin position="93"/>
        <end position="152"/>
    </location>
</feature>
<organism evidence="3">
    <name type="scientific">Rhodosorus marinus</name>
    <dbReference type="NCBI Taxonomy" id="101924"/>
    <lineage>
        <taxon>Eukaryota</taxon>
        <taxon>Rhodophyta</taxon>
        <taxon>Stylonematophyceae</taxon>
        <taxon>Stylonematales</taxon>
        <taxon>Stylonemataceae</taxon>
        <taxon>Rhodosorus</taxon>
    </lineage>
</organism>
<feature type="region of interest" description="Disordered" evidence="2">
    <location>
        <begin position="232"/>
        <end position="274"/>
    </location>
</feature>
<gene>
    <name evidence="3" type="ORF">RMAR0315_LOCUS9566</name>
</gene>
<evidence type="ECO:0000256" key="1">
    <source>
        <dbReference type="SAM" id="Coils"/>
    </source>
</evidence>
<dbReference type="AlphaFoldDB" id="A0A7S0BQL5"/>
<evidence type="ECO:0000313" key="3">
    <source>
        <dbReference type="EMBL" id="CAD8399573.1"/>
    </source>
</evidence>
<sequence>MIGRYCRLIQFTRELVRTESVREYYDGFRGRKIWRHKRHNRGDLSPANRGLLKYHPTPLKHLVEPWHLESDSNDEHRSAFEDSEFRRKRMVFLKGLKDSKEKYREEMKNYLLEKPKKGWPVETPMQRDKRLQRNLKEKLERQRKHFEENQRRREVSLARKKQNAMEAEFKRQVQMIERLEQVKELDSLSKNWLLTKEKRDHRIHEVVEQYLSLVEEDPDRILRSANGIGHMGTISFRDRPQSNSRRGQAYESPSSVVSALRGVNDDIVEDKTRP</sequence>
<protein>
    <submittedName>
        <fullName evidence="3">Uncharacterized protein</fullName>
    </submittedName>
</protein>
<evidence type="ECO:0000256" key="2">
    <source>
        <dbReference type="SAM" id="MobiDB-lite"/>
    </source>
</evidence>
<dbReference type="EMBL" id="HBEK01017542">
    <property type="protein sequence ID" value="CAD8399573.1"/>
    <property type="molecule type" value="Transcribed_RNA"/>
</dbReference>